<gene>
    <name evidence="1" type="ORF">B0T14DRAFT_499916</name>
</gene>
<dbReference type="AlphaFoldDB" id="A0AA40BV38"/>
<reference evidence="1" key="1">
    <citation type="submission" date="2023-06" db="EMBL/GenBank/DDBJ databases">
        <title>Genome-scale phylogeny and comparative genomics of the fungal order Sordariales.</title>
        <authorList>
            <consortium name="Lawrence Berkeley National Laboratory"/>
            <person name="Hensen N."/>
            <person name="Bonometti L."/>
            <person name="Westerberg I."/>
            <person name="Brannstrom I.O."/>
            <person name="Guillou S."/>
            <person name="Cros-Aarteil S."/>
            <person name="Calhoun S."/>
            <person name="Haridas S."/>
            <person name="Kuo A."/>
            <person name="Mondo S."/>
            <person name="Pangilinan J."/>
            <person name="Riley R."/>
            <person name="Labutti K."/>
            <person name="Andreopoulos B."/>
            <person name="Lipzen A."/>
            <person name="Chen C."/>
            <person name="Yanf M."/>
            <person name="Daum C."/>
            <person name="Ng V."/>
            <person name="Clum A."/>
            <person name="Steindorff A."/>
            <person name="Ohm R."/>
            <person name="Martin F."/>
            <person name="Silar P."/>
            <person name="Natvig D."/>
            <person name="Lalanne C."/>
            <person name="Gautier V."/>
            <person name="Ament-Velasquez S.L."/>
            <person name="Kruys A."/>
            <person name="Hutchinson M.I."/>
            <person name="Powell A.J."/>
            <person name="Barry K."/>
            <person name="Miller A.N."/>
            <person name="Grigoriev I.V."/>
            <person name="Debuchy R."/>
            <person name="Gladieux P."/>
            <person name="Thoren M.H."/>
            <person name="Johannesson H."/>
        </authorList>
    </citation>
    <scope>NUCLEOTIDE SEQUENCE</scope>
    <source>
        <strain evidence="1">CBS 606.72</strain>
    </source>
</reference>
<dbReference type="Proteomes" id="UP001175000">
    <property type="component" value="Unassembled WGS sequence"/>
</dbReference>
<comment type="caution">
    <text evidence="1">The sequence shown here is derived from an EMBL/GenBank/DDBJ whole genome shotgun (WGS) entry which is preliminary data.</text>
</comment>
<evidence type="ECO:0000313" key="1">
    <source>
        <dbReference type="EMBL" id="KAK0614705.1"/>
    </source>
</evidence>
<proteinExistence type="predicted"/>
<organism evidence="1 2">
    <name type="scientific">Immersiella caudata</name>
    <dbReference type="NCBI Taxonomy" id="314043"/>
    <lineage>
        <taxon>Eukaryota</taxon>
        <taxon>Fungi</taxon>
        <taxon>Dikarya</taxon>
        <taxon>Ascomycota</taxon>
        <taxon>Pezizomycotina</taxon>
        <taxon>Sordariomycetes</taxon>
        <taxon>Sordariomycetidae</taxon>
        <taxon>Sordariales</taxon>
        <taxon>Lasiosphaeriaceae</taxon>
        <taxon>Immersiella</taxon>
    </lineage>
</organism>
<keyword evidence="2" id="KW-1185">Reference proteome</keyword>
<evidence type="ECO:0000313" key="2">
    <source>
        <dbReference type="Proteomes" id="UP001175000"/>
    </source>
</evidence>
<accession>A0AA40BV38</accession>
<protein>
    <submittedName>
        <fullName evidence="1">Uncharacterized protein</fullName>
    </submittedName>
</protein>
<name>A0AA40BV38_9PEZI</name>
<dbReference type="EMBL" id="JAULSU010000006">
    <property type="protein sequence ID" value="KAK0614705.1"/>
    <property type="molecule type" value="Genomic_DNA"/>
</dbReference>
<sequence>MSNVGGTDERSGNNIQEVHGEICHELSDENSPFEHENDFFLRFRKSASTSHQSALRYNFVFGIQKVAGIFIRSDKEPGSDHIPGEVDAEDMLGLLNEDALSVHPRRASLLTLIDQATTTSLLALSHSLLIFSKMPNATLDIRVLDQPIVSTKWAQFVLSSENGWNRESALACLAYYETGNQNVPPSQLKDVFAMSVGDSIYIPEQLLCDPWEESSSHAFRRILGNVGRSGVTMLIPPIAPMIRSLHPSSWRVIQNSLFDHADQDFFGSTTLHLTFTEYCRPLNLNRSQQDVQVELLESYISVHEAGKWVADVDIFRALASVRVSRLPAGSLHFAHHPSSCHGQVTENKTAGESPKSNIRTQDIVSLDNWDAILDLPNDVSIVRARGNSMARLAVAAVLIQLQQDRDRTGWRGKRQILVLPPTGDVCVKCLGRQGQLGAGNVLIH</sequence>